<proteinExistence type="predicted"/>
<reference evidence="1 2" key="1">
    <citation type="submission" date="2020-06" db="EMBL/GenBank/DDBJ databases">
        <title>Transcriptomic and genomic resources for Thalictrum thalictroides and T. hernandezii: Facilitating candidate gene discovery in an emerging model plant lineage.</title>
        <authorList>
            <person name="Arias T."/>
            <person name="Riano-Pachon D.M."/>
            <person name="Di Stilio V.S."/>
        </authorList>
    </citation>
    <scope>NUCLEOTIDE SEQUENCE [LARGE SCALE GENOMIC DNA]</scope>
    <source>
        <strain evidence="2">cv. WT478/WT964</strain>
        <tissue evidence="1">Leaves</tissue>
    </source>
</reference>
<organism evidence="1 2">
    <name type="scientific">Thalictrum thalictroides</name>
    <name type="common">Rue-anemone</name>
    <name type="synonym">Anemone thalictroides</name>
    <dbReference type="NCBI Taxonomy" id="46969"/>
    <lineage>
        <taxon>Eukaryota</taxon>
        <taxon>Viridiplantae</taxon>
        <taxon>Streptophyta</taxon>
        <taxon>Embryophyta</taxon>
        <taxon>Tracheophyta</taxon>
        <taxon>Spermatophyta</taxon>
        <taxon>Magnoliopsida</taxon>
        <taxon>Ranunculales</taxon>
        <taxon>Ranunculaceae</taxon>
        <taxon>Thalictroideae</taxon>
        <taxon>Thalictrum</taxon>
    </lineage>
</organism>
<dbReference type="Proteomes" id="UP000554482">
    <property type="component" value="Unassembled WGS sequence"/>
</dbReference>
<keyword evidence="2" id="KW-1185">Reference proteome</keyword>
<comment type="caution">
    <text evidence="1">The sequence shown here is derived from an EMBL/GenBank/DDBJ whole genome shotgun (WGS) entry which is preliminary data.</text>
</comment>
<protein>
    <submittedName>
        <fullName evidence="1">Uncharacterized protein</fullName>
    </submittedName>
</protein>
<sequence>MAARNLNPEKRYTNIFNTNSGHWFKAELEARGWTPLFQNSNSKFSPALVTHFYNHFNLEGFIPNERITVNWGANEVTIVVTPNLIGEILGIQAKDQTPQMQNPFSTIEPYITQIGTNTKINKRGGIKMSSLRRNQYLMCRFINDNICGSSCSGEIYREGVHVLYMIQCRNLDLCICRTLLNTIGKVLKHPRNAMSLPTLITKIVQVTKPVEFGQVQDFQILEIERPTVGYNNCDKEFWYPGLMIEDAREDSPLPPDENDTRFIEPIADPVIRDVLGTFWKAICKGVKEQAELSARIEEKLDKFIKCVTTNKQKYHADTPLED</sequence>
<evidence type="ECO:0000313" key="1">
    <source>
        <dbReference type="EMBL" id="KAF5205904.1"/>
    </source>
</evidence>
<name>A0A7J6X859_THATH</name>
<dbReference type="AlphaFoldDB" id="A0A7J6X859"/>
<evidence type="ECO:0000313" key="2">
    <source>
        <dbReference type="Proteomes" id="UP000554482"/>
    </source>
</evidence>
<dbReference type="EMBL" id="JABWDY010003490">
    <property type="protein sequence ID" value="KAF5205904.1"/>
    <property type="molecule type" value="Genomic_DNA"/>
</dbReference>
<gene>
    <name evidence="1" type="ORF">FRX31_004509</name>
</gene>
<accession>A0A7J6X859</accession>